<reference evidence="9" key="1">
    <citation type="journal article" date="2017" name="Med. Chem. Commun.">
        <title>Nonomuraea sp. ATCC 55076 harbours the largest actinomycete chromosome to date and the kistamicin biosynthetic gene cluster.</title>
        <authorList>
            <person name="Nazari B."/>
            <person name="Forneris C.C."/>
            <person name="Gibson M.I."/>
            <person name="Moon K."/>
            <person name="Schramma K.R."/>
            <person name="Seyedsayamdost M.R."/>
        </authorList>
    </citation>
    <scope>NUCLEOTIDE SEQUENCE [LARGE SCALE GENOMIC DNA]</scope>
    <source>
        <strain evidence="9">ATCC 55076</strain>
    </source>
</reference>
<dbReference type="RefSeq" id="WP_186404842.1">
    <property type="nucleotide sequence ID" value="NZ_CP017717.1"/>
</dbReference>
<comment type="catalytic activity">
    <reaction evidence="4">
        <text>a quinol + 2 Fe(III)-[cytochrome c](out) = a quinone + 2 Fe(II)-[cytochrome c](out) + 2 H(+)(out)</text>
        <dbReference type="Rhea" id="RHEA:11484"/>
        <dbReference type="Rhea" id="RHEA-COMP:10350"/>
        <dbReference type="Rhea" id="RHEA-COMP:14399"/>
        <dbReference type="ChEBI" id="CHEBI:15378"/>
        <dbReference type="ChEBI" id="CHEBI:24646"/>
        <dbReference type="ChEBI" id="CHEBI:29033"/>
        <dbReference type="ChEBI" id="CHEBI:29034"/>
        <dbReference type="ChEBI" id="CHEBI:132124"/>
        <dbReference type="EC" id="7.1.1.8"/>
    </reaction>
</comment>
<feature type="transmembrane region" description="Helical" evidence="6">
    <location>
        <begin position="52"/>
        <end position="76"/>
    </location>
</feature>
<evidence type="ECO:0000256" key="4">
    <source>
        <dbReference type="ARBA" id="ARBA00029351"/>
    </source>
</evidence>
<feature type="transmembrane region" description="Helical" evidence="6">
    <location>
        <begin position="326"/>
        <end position="345"/>
    </location>
</feature>
<dbReference type="AlphaFoldDB" id="A0A1V0A5X9"/>
<dbReference type="EC" id="7.1.1.8" evidence="2"/>
<feature type="domain" description="Cytochrome b/b6 N-terminal region profile" evidence="7">
    <location>
        <begin position="24"/>
        <end position="232"/>
    </location>
</feature>
<dbReference type="InterPro" id="IPR036150">
    <property type="entry name" value="Cyt_b/b6_C_sf"/>
</dbReference>
<name>A0A1V0A5X9_9ACTN</name>
<evidence type="ECO:0000259" key="7">
    <source>
        <dbReference type="PROSITE" id="PS51002"/>
    </source>
</evidence>
<dbReference type="InterPro" id="IPR016174">
    <property type="entry name" value="Di-haem_cyt_TM"/>
</dbReference>
<dbReference type="InterPro" id="IPR005797">
    <property type="entry name" value="Cyt_b/b6_N"/>
</dbReference>
<feature type="transmembrane region" description="Helical" evidence="6">
    <location>
        <begin position="256"/>
        <end position="275"/>
    </location>
</feature>
<accession>A0A1V0A5X9</accession>
<comment type="cofactor">
    <cofactor evidence="1">
        <name>heme</name>
        <dbReference type="ChEBI" id="CHEBI:30413"/>
    </cofactor>
</comment>
<evidence type="ECO:0000256" key="5">
    <source>
        <dbReference type="ARBA" id="ARBA00029568"/>
    </source>
</evidence>
<keyword evidence="9" id="KW-1185">Reference proteome</keyword>
<feature type="transmembrane region" description="Helical" evidence="6">
    <location>
        <begin position="103"/>
        <end position="124"/>
    </location>
</feature>
<evidence type="ECO:0000256" key="1">
    <source>
        <dbReference type="ARBA" id="ARBA00001971"/>
    </source>
</evidence>
<dbReference type="InterPro" id="IPR027387">
    <property type="entry name" value="Cytb/b6-like_sf"/>
</dbReference>
<feature type="transmembrane region" description="Helical" evidence="6">
    <location>
        <begin position="365"/>
        <end position="385"/>
    </location>
</feature>
<organism evidence="8 9">
    <name type="scientific">[Actinomadura] parvosata subsp. kistnae</name>
    <dbReference type="NCBI Taxonomy" id="1909395"/>
    <lineage>
        <taxon>Bacteria</taxon>
        <taxon>Bacillati</taxon>
        <taxon>Actinomycetota</taxon>
        <taxon>Actinomycetes</taxon>
        <taxon>Streptosporangiales</taxon>
        <taxon>Streptosporangiaceae</taxon>
        <taxon>Nonomuraea</taxon>
    </lineage>
</organism>
<sequence>MATPTKPKWRPRIIVGSAKAAVDSAIYLDDRLPFGRWLRPQLRKLFPSHWSFLLGELALYAFVMLVLTGTFLTLFYKPNPDVAYESAVELSLQVRGGLLVRQLHHWSATVFVLAIVAHLCRVFFTGAFRRPRELTWMLGVLLFGLVLFESFLGVSLPGDQLALAGLRQAQGVLLSVPLVGTYLSAFVFDGGFPGQVIPRLFALHVLLIPGILLAVVPLHALILTWRQKHTERRATAAGEHQVSGGPFFPYFAVKNGATALFTIGFLALLATFVRVNPVWEHGAYRPGAPPPSAQPFWYFGVLDGAQRLVPAWELPIGGYVLQPGLWIPPLILLAFFGVLFLYPFIERRYSGDRDVHHLLDRPSQAPVRTALGVAVITFFTTLWAGTWVSVAPPAMHSAPGLPAPPPAPPTLLTVPPDTYALVVGGLRVAVFVLPVVAFLLTRAICRRRSAAATA</sequence>
<dbReference type="EMBL" id="CP017717">
    <property type="protein sequence ID" value="AQZ65579.1"/>
    <property type="molecule type" value="Genomic_DNA"/>
</dbReference>
<proteinExistence type="predicted"/>
<dbReference type="KEGG" id="noa:BKM31_32655"/>
<dbReference type="PANTHER" id="PTHR19271">
    <property type="entry name" value="CYTOCHROME B"/>
    <property type="match status" value="1"/>
</dbReference>
<feature type="transmembrane region" description="Helical" evidence="6">
    <location>
        <begin position="419"/>
        <end position="440"/>
    </location>
</feature>
<dbReference type="STRING" id="1909395.BKM31_32655"/>
<feature type="transmembrane region" description="Helical" evidence="6">
    <location>
        <begin position="136"/>
        <end position="156"/>
    </location>
</feature>
<dbReference type="GO" id="GO:0022904">
    <property type="term" value="P:respiratory electron transport chain"/>
    <property type="evidence" value="ECO:0007669"/>
    <property type="project" value="InterPro"/>
</dbReference>
<dbReference type="Proteomes" id="UP000190797">
    <property type="component" value="Chromosome"/>
</dbReference>
<dbReference type="GO" id="GO:0016491">
    <property type="term" value="F:oxidoreductase activity"/>
    <property type="evidence" value="ECO:0007669"/>
    <property type="project" value="InterPro"/>
</dbReference>
<dbReference type="Gene3D" id="1.20.810.10">
    <property type="entry name" value="Cytochrome Bc1 Complex, Chain C"/>
    <property type="match status" value="1"/>
</dbReference>
<evidence type="ECO:0000313" key="8">
    <source>
        <dbReference type="EMBL" id="AQZ65579.1"/>
    </source>
</evidence>
<evidence type="ECO:0000256" key="3">
    <source>
        <dbReference type="ARBA" id="ARBA00016116"/>
    </source>
</evidence>
<dbReference type="Pfam" id="PF13631">
    <property type="entry name" value="Cytochrom_B_N_2"/>
    <property type="match status" value="1"/>
</dbReference>
<dbReference type="SUPFAM" id="SSF81342">
    <property type="entry name" value="Transmembrane di-heme cytochromes"/>
    <property type="match status" value="1"/>
</dbReference>
<gene>
    <name evidence="8" type="ORF">BKM31_32655</name>
</gene>
<dbReference type="SUPFAM" id="SSF81648">
    <property type="entry name" value="a domain/subunit of cytochrome bc1 complex (Ubiquinol-cytochrome c reductase)"/>
    <property type="match status" value="1"/>
</dbReference>
<evidence type="ECO:0000256" key="6">
    <source>
        <dbReference type="SAM" id="Phobius"/>
    </source>
</evidence>
<protein>
    <recommendedName>
        <fullName evidence="3">Cytochrome bc1 complex cytochrome b subunit</fullName>
        <ecNumber evidence="2">7.1.1.8</ecNumber>
    </recommendedName>
    <alternativeName>
        <fullName evidence="5">Cytochrome bc1 reductase complex subunit QcrB</fullName>
    </alternativeName>
</protein>
<feature type="transmembrane region" description="Helical" evidence="6">
    <location>
        <begin position="200"/>
        <end position="222"/>
    </location>
</feature>
<evidence type="ECO:0000256" key="2">
    <source>
        <dbReference type="ARBA" id="ARBA00012951"/>
    </source>
</evidence>
<dbReference type="PROSITE" id="PS51002">
    <property type="entry name" value="CYTB_NTER"/>
    <property type="match status" value="1"/>
</dbReference>
<keyword evidence="6" id="KW-0812">Transmembrane</keyword>
<dbReference type="GO" id="GO:0016020">
    <property type="term" value="C:membrane"/>
    <property type="evidence" value="ECO:0007669"/>
    <property type="project" value="InterPro"/>
</dbReference>
<evidence type="ECO:0000313" key="9">
    <source>
        <dbReference type="Proteomes" id="UP000190797"/>
    </source>
</evidence>
<dbReference type="PANTHER" id="PTHR19271:SF16">
    <property type="entry name" value="CYTOCHROME B"/>
    <property type="match status" value="1"/>
</dbReference>
<dbReference type="GO" id="GO:0008121">
    <property type="term" value="F:quinol-cytochrome-c reductase activity"/>
    <property type="evidence" value="ECO:0007669"/>
    <property type="project" value="UniProtKB-EC"/>
</dbReference>
<keyword evidence="6" id="KW-1133">Transmembrane helix</keyword>
<keyword evidence="6" id="KW-0472">Membrane</keyword>